<reference evidence="1" key="1">
    <citation type="submission" date="2021-06" db="EMBL/GenBank/DDBJ databases">
        <authorList>
            <person name="Kallberg Y."/>
            <person name="Tangrot J."/>
            <person name="Rosling A."/>
        </authorList>
    </citation>
    <scope>NUCLEOTIDE SEQUENCE</scope>
    <source>
        <strain evidence="1">FL966</strain>
    </source>
</reference>
<evidence type="ECO:0000313" key="1">
    <source>
        <dbReference type="EMBL" id="CAG8514137.1"/>
    </source>
</evidence>
<dbReference type="Proteomes" id="UP000789759">
    <property type="component" value="Unassembled WGS sequence"/>
</dbReference>
<keyword evidence="2" id="KW-1185">Reference proteome</keyword>
<comment type="caution">
    <text evidence="1">The sequence shown here is derived from an EMBL/GenBank/DDBJ whole genome shotgun (WGS) entry which is preliminary data.</text>
</comment>
<sequence length="162" mass="19097">KLAIITFLEKHPNNSVHAIATHFNIEPKQLNNRRPPKYPELENEIYGWIKDLRSALKSMQHYYNNWLDNGILTYTKTGHIQCPAYNLVTQWILQAWNNINPNLIRKAFKCCDISNSQNGTEDSLIFDYDRLGQCTNSHNHMYVQDESEDDYYKAEEINYINN</sequence>
<gene>
    <name evidence="1" type="ORF">CPELLU_LOCUS3063</name>
</gene>
<accession>A0A9N9F7H0</accession>
<feature type="non-terminal residue" evidence="1">
    <location>
        <position position="162"/>
    </location>
</feature>
<dbReference type="EMBL" id="CAJVQA010001430">
    <property type="protein sequence ID" value="CAG8514137.1"/>
    <property type="molecule type" value="Genomic_DNA"/>
</dbReference>
<protein>
    <submittedName>
        <fullName evidence="1">8880_t:CDS:1</fullName>
    </submittedName>
</protein>
<dbReference type="OrthoDB" id="2440789at2759"/>
<evidence type="ECO:0000313" key="2">
    <source>
        <dbReference type="Proteomes" id="UP000789759"/>
    </source>
</evidence>
<dbReference type="AlphaFoldDB" id="A0A9N9F7H0"/>
<organism evidence="1 2">
    <name type="scientific">Cetraspora pellucida</name>
    <dbReference type="NCBI Taxonomy" id="1433469"/>
    <lineage>
        <taxon>Eukaryota</taxon>
        <taxon>Fungi</taxon>
        <taxon>Fungi incertae sedis</taxon>
        <taxon>Mucoromycota</taxon>
        <taxon>Glomeromycotina</taxon>
        <taxon>Glomeromycetes</taxon>
        <taxon>Diversisporales</taxon>
        <taxon>Gigasporaceae</taxon>
        <taxon>Cetraspora</taxon>
    </lineage>
</organism>
<name>A0A9N9F7H0_9GLOM</name>
<proteinExistence type="predicted"/>